<dbReference type="PANTHER" id="PTHR30136:SF24">
    <property type="entry name" value="HTH-TYPE TRANSCRIPTIONAL REPRESSOR ALLR"/>
    <property type="match status" value="1"/>
</dbReference>
<reference evidence="6 7" key="1">
    <citation type="submission" date="2021-03" db="EMBL/GenBank/DDBJ databases">
        <title>Sequencing the genomes of 1000 actinobacteria strains.</title>
        <authorList>
            <person name="Klenk H.-P."/>
        </authorList>
    </citation>
    <scope>NUCLEOTIDE SEQUENCE [LARGE SCALE GENOMIC DNA]</scope>
    <source>
        <strain evidence="6 7">DSM 45256</strain>
    </source>
</reference>
<dbReference type="InterPro" id="IPR050707">
    <property type="entry name" value="HTH_MetabolicPath_Reg"/>
</dbReference>
<dbReference type="SMART" id="SM00346">
    <property type="entry name" value="HTH_ICLR"/>
    <property type="match status" value="1"/>
</dbReference>
<organism evidence="6 7">
    <name type="scientific">Pseudonocardia parietis</name>
    <dbReference type="NCBI Taxonomy" id="570936"/>
    <lineage>
        <taxon>Bacteria</taxon>
        <taxon>Bacillati</taxon>
        <taxon>Actinomycetota</taxon>
        <taxon>Actinomycetes</taxon>
        <taxon>Pseudonocardiales</taxon>
        <taxon>Pseudonocardiaceae</taxon>
        <taxon>Pseudonocardia</taxon>
    </lineage>
</organism>
<dbReference type="Proteomes" id="UP001519295">
    <property type="component" value="Unassembled WGS sequence"/>
</dbReference>
<dbReference type="InterPro" id="IPR036390">
    <property type="entry name" value="WH_DNA-bd_sf"/>
</dbReference>
<accession>A0ABS4VMG5</accession>
<keyword evidence="2 6" id="KW-0238">DNA-binding</keyword>
<evidence type="ECO:0000313" key="7">
    <source>
        <dbReference type="Proteomes" id="UP001519295"/>
    </source>
</evidence>
<gene>
    <name evidence="6" type="ORF">JOF36_000817</name>
</gene>
<dbReference type="InterPro" id="IPR036388">
    <property type="entry name" value="WH-like_DNA-bd_sf"/>
</dbReference>
<evidence type="ECO:0000259" key="5">
    <source>
        <dbReference type="PROSITE" id="PS51078"/>
    </source>
</evidence>
<evidence type="ECO:0000259" key="4">
    <source>
        <dbReference type="PROSITE" id="PS51077"/>
    </source>
</evidence>
<dbReference type="Pfam" id="PF01614">
    <property type="entry name" value="IclR_C"/>
    <property type="match status" value="1"/>
</dbReference>
<comment type="caution">
    <text evidence="6">The sequence shown here is derived from an EMBL/GenBank/DDBJ whole genome shotgun (WGS) entry which is preliminary data.</text>
</comment>
<dbReference type="Gene3D" id="1.10.10.10">
    <property type="entry name" value="Winged helix-like DNA-binding domain superfamily/Winged helix DNA-binding domain"/>
    <property type="match status" value="1"/>
</dbReference>
<dbReference type="Pfam" id="PF09339">
    <property type="entry name" value="HTH_IclR"/>
    <property type="match status" value="1"/>
</dbReference>
<dbReference type="InterPro" id="IPR005471">
    <property type="entry name" value="Tscrpt_reg_IclR_N"/>
</dbReference>
<dbReference type="PANTHER" id="PTHR30136">
    <property type="entry name" value="HELIX-TURN-HELIX TRANSCRIPTIONAL REGULATOR, ICLR FAMILY"/>
    <property type="match status" value="1"/>
</dbReference>
<dbReference type="PROSITE" id="PS51078">
    <property type="entry name" value="ICLR_ED"/>
    <property type="match status" value="1"/>
</dbReference>
<proteinExistence type="predicted"/>
<evidence type="ECO:0000256" key="1">
    <source>
        <dbReference type="ARBA" id="ARBA00023015"/>
    </source>
</evidence>
<dbReference type="InterPro" id="IPR029016">
    <property type="entry name" value="GAF-like_dom_sf"/>
</dbReference>
<feature type="domain" description="IclR-ED" evidence="5">
    <location>
        <begin position="52"/>
        <end position="240"/>
    </location>
</feature>
<dbReference type="SUPFAM" id="SSF55781">
    <property type="entry name" value="GAF domain-like"/>
    <property type="match status" value="1"/>
</dbReference>
<dbReference type="Gene3D" id="3.30.450.40">
    <property type="match status" value="1"/>
</dbReference>
<feature type="domain" description="HTH iclR-type" evidence="4">
    <location>
        <begin position="1"/>
        <end position="58"/>
    </location>
</feature>
<keyword evidence="1" id="KW-0805">Transcription regulation</keyword>
<evidence type="ECO:0000256" key="3">
    <source>
        <dbReference type="ARBA" id="ARBA00023163"/>
    </source>
</evidence>
<name>A0ABS4VMG5_9PSEU</name>
<keyword evidence="7" id="KW-1185">Reference proteome</keyword>
<protein>
    <submittedName>
        <fullName evidence="6">DNA-binding IclR family transcriptional regulator</fullName>
    </submittedName>
</protein>
<dbReference type="SUPFAM" id="SSF46785">
    <property type="entry name" value="Winged helix' DNA-binding domain"/>
    <property type="match status" value="1"/>
</dbReference>
<dbReference type="GO" id="GO:0003677">
    <property type="term" value="F:DNA binding"/>
    <property type="evidence" value="ECO:0007669"/>
    <property type="project" value="UniProtKB-KW"/>
</dbReference>
<dbReference type="EMBL" id="JAGINU010000001">
    <property type="protein sequence ID" value="MBP2365121.1"/>
    <property type="molecule type" value="Genomic_DNA"/>
</dbReference>
<dbReference type="RefSeq" id="WP_210025072.1">
    <property type="nucleotide sequence ID" value="NZ_JAGINU010000001.1"/>
</dbReference>
<dbReference type="PROSITE" id="PS51077">
    <property type="entry name" value="HTH_ICLR"/>
    <property type="match status" value="1"/>
</dbReference>
<evidence type="ECO:0000256" key="2">
    <source>
        <dbReference type="ARBA" id="ARBA00023125"/>
    </source>
</evidence>
<dbReference type="InterPro" id="IPR014757">
    <property type="entry name" value="Tscrpt_reg_IclR_C"/>
</dbReference>
<sequence length="242" mass="25920">MDRAVSMIEALAPNDRLSATQLSELLETGKATAFRLARTLVARGWLVQNDDRSYQLGPGLLGLAGGSAGPDLGAELRPLLADLRDRTGETIHLTRLDGRHVVYLEQLMSPQSVLSVAMIGSRSPAHCVSPGLAQLAHLSPERLAWVLSAPPERFTENTLTDPALLREELARVRDRGYAINVGGYRPDVGGVGSAVIDVEGNAIAGLSVCVPVYRLHRLDVHDLGELLRATAVDAARRVELAG</sequence>
<keyword evidence="3" id="KW-0804">Transcription</keyword>
<evidence type="ECO:0000313" key="6">
    <source>
        <dbReference type="EMBL" id="MBP2365121.1"/>
    </source>
</evidence>